<organism evidence="1">
    <name type="scientific">marine metagenome</name>
    <dbReference type="NCBI Taxonomy" id="408172"/>
    <lineage>
        <taxon>unclassified sequences</taxon>
        <taxon>metagenomes</taxon>
        <taxon>ecological metagenomes</taxon>
    </lineage>
</organism>
<accession>A0A382FC00</accession>
<evidence type="ECO:0000313" key="1">
    <source>
        <dbReference type="EMBL" id="SVB60189.1"/>
    </source>
</evidence>
<sequence>MNNEYEHPNFYKSAMGVVYEKNPKITYPHLYRVFLLDSHNTSWFWIREDGTCYWQHSRKNLDDDIFEDADQLQMDLFGKPILTKEFIMKAIL</sequence>
<dbReference type="AlphaFoldDB" id="A0A382FC00"/>
<proteinExistence type="predicted"/>
<name>A0A382FC00_9ZZZZ</name>
<gene>
    <name evidence="1" type="ORF">METZ01_LOCUS213043</name>
</gene>
<protein>
    <submittedName>
        <fullName evidence="1">Uncharacterized protein</fullName>
    </submittedName>
</protein>
<dbReference type="EMBL" id="UINC01048986">
    <property type="protein sequence ID" value="SVB60189.1"/>
    <property type="molecule type" value="Genomic_DNA"/>
</dbReference>
<reference evidence="1" key="1">
    <citation type="submission" date="2018-05" db="EMBL/GenBank/DDBJ databases">
        <authorList>
            <person name="Lanie J.A."/>
            <person name="Ng W.-L."/>
            <person name="Kazmierczak K.M."/>
            <person name="Andrzejewski T.M."/>
            <person name="Davidsen T.M."/>
            <person name="Wayne K.J."/>
            <person name="Tettelin H."/>
            <person name="Glass J.I."/>
            <person name="Rusch D."/>
            <person name="Podicherti R."/>
            <person name="Tsui H.-C.T."/>
            <person name="Winkler M.E."/>
        </authorList>
    </citation>
    <scope>NUCLEOTIDE SEQUENCE</scope>
</reference>